<comment type="cofactor">
    <cofactor evidence="1">
        <name>Mg(2+)</name>
        <dbReference type="ChEBI" id="CHEBI:18420"/>
    </cofactor>
</comment>
<keyword evidence="10" id="KW-1185">Reference proteome</keyword>
<evidence type="ECO:0000256" key="7">
    <source>
        <dbReference type="ARBA" id="ARBA00022842"/>
    </source>
</evidence>
<dbReference type="Proteomes" id="UP001500399">
    <property type="component" value="Unassembled WGS sequence"/>
</dbReference>
<gene>
    <name evidence="9" type="ORF">GCM10008919_17270</name>
</gene>
<evidence type="ECO:0000313" key="9">
    <source>
        <dbReference type="EMBL" id="GAA0214561.1"/>
    </source>
</evidence>
<feature type="domain" description="Polymerase beta nucleotidyltransferase" evidence="8">
    <location>
        <begin position="11"/>
        <end position="98"/>
    </location>
</feature>
<protein>
    <recommendedName>
        <fullName evidence="8">Polymerase beta nucleotidyltransferase domain-containing protein</fullName>
    </recommendedName>
</protein>
<keyword evidence="5" id="KW-0547">Nucleotide-binding</keyword>
<dbReference type="CDD" id="cd05403">
    <property type="entry name" value="NT_KNTase_like"/>
    <property type="match status" value="1"/>
</dbReference>
<dbReference type="Gene3D" id="3.30.460.10">
    <property type="entry name" value="Beta Polymerase, domain 2"/>
    <property type="match status" value="1"/>
</dbReference>
<evidence type="ECO:0000259" key="8">
    <source>
        <dbReference type="Pfam" id="PF18765"/>
    </source>
</evidence>
<dbReference type="SUPFAM" id="SSF81301">
    <property type="entry name" value="Nucleotidyltransferase"/>
    <property type="match status" value="1"/>
</dbReference>
<name>A0ABP3CSY7_9FIRM</name>
<keyword evidence="6" id="KW-0067">ATP-binding</keyword>
<proteinExistence type="predicted"/>
<keyword evidence="4" id="KW-0479">Metal-binding</keyword>
<dbReference type="EMBL" id="BAAACR010000012">
    <property type="protein sequence ID" value="GAA0214561.1"/>
    <property type="molecule type" value="Genomic_DNA"/>
</dbReference>
<evidence type="ECO:0000256" key="2">
    <source>
        <dbReference type="ARBA" id="ARBA00022679"/>
    </source>
</evidence>
<dbReference type="PANTHER" id="PTHR33571">
    <property type="entry name" value="SSL8005 PROTEIN"/>
    <property type="match status" value="1"/>
</dbReference>
<evidence type="ECO:0000256" key="6">
    <source>
        <dbReference type="ARBA" id="ARBA00022840"/>
    </source>
</evidence>
<keyword evidence="7" id="KW-0460">Magnesium</keyword>
<dbReference type="InterPro" id="IPR052038">
    <property type="entry name" value="Type-VII_TA_antitoxin"/>
</dbReference>
<comment type="caution">
    <text evidence="9">The sequence shown here is derived from an EMBL/GenBank/DDBJ whole genome shotgun (WGS) entry which is preliminary data.</text>
</comment>
<accession>A0ABP3CSY7</accession>
<dbReference type="InterPro" id="IPR041633">
    <property type="entry name" value="Polbeta"/>
</dbReference>
<dbReference type="PANTHER" id="PTHR33571:SF14">
    <property type="entry name" value="PROTEIN ADENYLYLTRANSFERASE MJ0435-RELATED"/>
    <property type="match status" value="1"/>
</dbReference>
<keyword evidence="2" id="KW-0808">Transferase</keyword>
<dbReference type="InterPro" id="IPR043519">
    <property type="entry name" value="NT_sf"/>
</dbReference>
<sequence length="113" mass="13310">MILTIDEIRAKIRPICDQYKIEKVWLFGSYARGEAREDSDVDFYVESDRGVRLLDLIAFRMDAEEALAKEVDMITRVPTEYPIFAKYIERDKVLLYDAHIERRADSTDYRAVL</sequence>
<evidence type="ECO:0000256" key="5">
    <source>
        <dbReference type="ARBA" id="ARBA00022741"/>
    </source>
</evidence>
<keyword evidence="3" id="KW-0548">Nucleotidyltransferase</keyword>
<dbReference type="Pfam" id="PF18765">
    <property type="entry name" value="Polbeta"/>
    <property type="match status" value="1"/>
</dbReference>
<evidence type="ECO:0000256" key="3">
    <source>
        <dbReference type="ARBA" id="ARBA00022695"/>
    </source>
</evidence>
<reference evidence="10" key="1">
    <citation type="journal article" date="2019" name="Int. J. Syst. Evol. Microbiol.">
        <title>The Global Catalogue of Microorganisms (GCM) 10K type strain sequencing project: providing services to taxonomists for standard genome sequencing and annotation.</title>
        <authorList>
            <consortium name="The Broad Institute Genomics Platform"/>
            <consortium name="The Broad Institute Genome Sequencing Center for Infectious Disease"/>
            <person name="Wu L."/>
            <person name="Ma J."/>
        </authorList>
    </citation>
    <scope>NUCLEOTIDE SEQUENCE [LARGE SCALE GENOMIC DNA]</scope>
    <source>
        <strain evidence="10">JCM 8542</strain>
    </source>
</reference>
<organism evidence="9 10">
    <name type="scientific">Selenomonas dianae</name>
    <dbReference type="NCBI Taxonomy" id="135079"/>
    <lineage>
        <taxon>Bacteria</taxon>
        <taxon>Bacillati</taxon>
        <taxon>Bacillota</taxon>
        <taxon>Negativicutes</taxon>
        <taxon>Selenomonadales</taxon>
        <taxon>Selenomonadaceae</taxon>
        <taxon>Selenomonas</taxon>
    </lineage>
</organism>
<dbReference type="RefSeq" id="WP_304987304.1">
    <property type="nucleotide sequence ID" value="NZ_BAAACR010000012.1"/>
</dbReference>
<evidence type="ECO:0000256" key="4">
    <source>
        <dbReference type="ARBA" id="ARBA00022723"/>
    </source>
</evidence>
<evidence type="ECO:0000256" key="1">
    <source>
        <dbReference type="ARBA" id="ARBA00001946"/>
    </source>
</evidence>
<evidence type="ECO:0000313" key="10">
    <source>
        <dbReference type="Proteomes" id="UP001500399"/>
    </source>
</evidence>